<evidence type="ECO:0000256" key="2">
    <source>
        <dbReference type="ARBA" id="ARBA00022737"/>
    </source>
</evidence>
<comment type="caution">
    <text evidence="5">The sequence shown here is derived from an EMBL/GenBank/DDBJ whole genome shotgun (WGS) entry which is preliminary data.</text>
</comment>
<keyword evidence="6" id="KW-1185">Reference proteome</keyword>
<evidence type="ECO:0000313" key="5">
    <source>
        <dbReference type="EMBL" id="KAI5059563.1"/>
    </source>
</evidence>
<sequence>MQILSTIIAALCLLVGAYASGRGVMACEEEDKKALLSFCAKIVKDPMAWLSSWDDEAALNCEWRGVECESGRGTNRRRIVGLIKWHGHIRLPC</sequence>
<proteinExistence type="predicted"/>
<dbReference type="OrthoDB" id="1748632at2759"/>
<gene>
    <name evidence="5" type="ORF">GOP47_0025882</name>
</gene>
<evidence type="ECO:0000313" key="6">
    <source>
        <dbReference type="Proteomes" id="UP000886520"/>
    </source>
</evidence>
<evidence type="ECO:0000256" key="3">
    <source>
        <dbReference type="SAM" id="SignalP"/>
    </source>
</evidence>
<dbReference type="AlphaFoldDB" id="A0A9D4U1A9"/>
<dbReference type="Proteomes" id="UP000886520">
    <property type="component" value="Chromosome 25"/>
</dbReference>
<dbReference type="Gene3D" id="3.80.10.10">
    <property type="entry name" value="Ribonuclease Inhibitor"/>
    <property type="match status" value="1"/>
</dbReference>
<dbReference type="Pfam" id="PF08263">
    <property type="entry name" value="LRRNT_2"/>
    <property type="match status" value="1"/>
</dbReference>
<accession>A0A9D4U1A9</accession>
<dbReference type="InterPro" id="IPR032675">
    <property type="entry name" value="LRR_dom_sf"/>
</dbReference>
<evidence type="ECO:0000259" key="4">
    <source>
        <dbReference type="Pfam" id="PF08263"/>
    </source>
</evidence>
<feature type="signal peptide" evidence="3">
    <location>
        <begin position="1"/>
        <end position="19"/>
    </location>
</feature>
<keyword evidence="2" id="KW-0677">Repeat</keyword>
<organism evidence="5 6">
    <name type="scientific">Adiantum capillus-veneris</name>
    <name type="common">Maidenhair fern</name>
    <dbReference type="NCBI Taxonomy" id="13818"/>
    <lineage>
        <taxon>Eukaryota</taxon>
        <taxon>Viridiplantae</taxon>
        <taxon>Streptophyta</taxon>
        <taxon>Embryophyta</taxon>
        <taxon>Tracheophyta</taxon>
        <taxon>Polypodiopsida</taxon>
        <taxon>Polypodiidae</taxon>
        <taxon>Polypodiales</taxon>
        <taxon>Pteridineae</taxon>
        <taxon>Pteridaceae</taxon>
        <taxon>Vittarioideae</taxon>
        <taxon>Adiantum</taxon>
    </lineage>
</organism>
<feature type="chain" id="PRO_5038505803" description="Leucine-rich repeat-containing N-terminal plant-type domain-containing protein" evidence="3">
    <location>
        <begin position="20"/>
        <end position="93"/>
    </location>
</feature>
<keyword evidence="1" id="KW-0433">Leucine-rich repeat</keyword>
<name>A0A9D4U1A9_ADICA</name>
<keyword evidence="3" id="KW-0732">Signal</keyword>
<evidence type="ECO:0000256" key="1">
    <source>
        <dbReference type="ARBA" id="ARBA00022614"/>
    </source>
</evidence>
<feature type="domain" description="Leucine-rich repeat-containing N-terminal plant-type" evidence="4">
    <location>
        <begin position="29"/>
        <end position="68"/>
    </location>
</feature>
<dbReference type="InterPro" id="IPR013210">
    <property type="entry name" value="LRR_N_plant-typ"/>
</dbReference>
<reference evidence="5" key="1">
    <citation type="submission" date="2021-01" db="EMBL/GenBank/DDBJ databases">
        <title>Adiantum capillus-veneris genome.</title>
        <authorList>
            <person name="Fang Y."/>
            <person name="Liao Q."/>
        </authorList>
    </citation>
    <scope>NUCLEOTIDE SEQUENCE</scope>
    <source>
        <strain evidence="5">H3</strain>
        <tissue evidence="5">Leaf</tissue>
    </source>
</reference>
<dbReference type="EMBL" id="JABFUD020000025">
    <property type="protein sequence ID" value="KAI5059563.1"/>
    <property type="molecule type" value="Genomic_DNA"/>
</dbReference>
<protein>
    <recommendedName>
        <fullName evidence="4">Leucine-rich repeat-containing N-terminal plant-type domain-containing protein</fullName>
    </recommendedName>
</protein>